<feature type="region of interest" description="Disordered" evidence="1">
    <location>
        <begin position="372"/>
        <end position="456"/>
    </location>
</feature>
<dbReference type="EMBL" id="FN649731">
    <property type="protein sequence ID" value="CBJ32202.1"/>
    <property type="molecule type" value="Genomic_DNA"/>
</dbReference>
<name>D7FWW4_ECTSI</name>
<dbReference type="InterPro" id="IPR049733">
    <property type="entry name" value="CCDC61_N"/>
</dbReference>
<organism evidence="2 3">
    <name type="scientific">Ectocarpus siliculosus</name>
    <name type="common">Brown alga</name>
    <name type="synonym">Conferva siliculosa</name>
    <dbReference type="NCBI Taxonomy" id="2880"/>
    <lineage>
        <taxon>Eukaryota</taxon>
        <taxon>Sar</taxon>
        <taxon>Stramenopiles</taxon>
        <taxon>Ochrophyta</taxon>
        <taxon>PX clade</taxon>
        <taxon>Phaeophyceae</taxon>
        <taxon>Ectocarpales</taxon>
        <taxon>Ectocarpaceae</taxon>
        <taxon>Ectocarpus</taxon>
    </lineage>
</organism>
<evidence type="ECO:0000313" key="3">
    <source>
        <dbReference type="Proteomes" id="UP000002630"/>
    </source>
</evidence>
<dbReference type="Proteomes" id="UP000002630">
    <property type="component" value="Linkage Group LG06"/>
</dbReference>
<feature type="compositionally biased region" description="Gly residues" evidence="1">
    <location>
        <begin position="399"/>
        <end position="417"/>
    </location>
</feature>
<feature type="region of interest" description="Disordered" evidence="1">
    <location>
        <begin position="194"/>
        <end position="274"/>
    </location>
</feature>
<gene>
    <name evidence="2" type="ORF">Esi_0315_0031</name>
</gene>
<dbReference type="AlphaFoldDB" id="D7FWW4"/>
<dbReference type="eggNOG" id="ENOG502QRAS">
    <property type="taxonomic scope" value="Eukaryota"/>
</dbReference>
<dbReference type="OrthoDB" id="568137at2759"/>
<feature type="compositionally biased region" description="Polar residues" evidence="1">
    <location>
        <begin position="384"/>
        <end position="394"/>
    </location>
</feature>
<dbReference type="InParanoid" id="D7FWW4"/>
<dbReference type="STRING" id="2880.D7FWW4"/>
<feature type="region of interest" description="Disordered" evidence="1">
    <location>
        <begin position="112"/>
        <end position="147"/>
    </location>
</feature>
<dbReference type="CDD" id="cd22284">
    <property type="entry name" value="HD_CCDC61_N"/>
    <property type="match status" value="1"/>
</dbReference>
<feature type="compositionally biased region" description="Basic and acidic residues" evidence="1">
    <location>
        <begin position="234"/>
        <end position="243"/>
    </location>
</feature>
<evidence type="ECO:0000313" key="2">
    <source>
        <dbReference type="EMBL" id="CBJ32202.1"/>
    </source>
</evidence>
<feature type="compositionally biased region" description="Low complexity" evidence="1">
    <location>
        <begin position="128"/>
        <end position="138"/>
    </location>
</feature>
<reference evidence="2 3" key="1">
    <citation type="journal article" date="2010" name="Nature">
        <title>The Ectocarpus genome and the independent evolution of multicellularity in brown algae.</title>
        <authorList>
            <person name="Cock J.M."/>
            <person name="Sterck L."/>
            <person name="Rouze P."/>
            <person name="Scornet D."/>
            <person name="Allen A.E."/>
            <person name="Amoutzias G."/>
            <person name="Anthouard V."/>
            <person name="Artiguenave F."/>
            <person name="Aury J.M."/>
            <person name="Badger J.H."/>
            <person name="Beszteri B."/>
            <person name="Billiau K."/>
            <person name="Bonnet E."/>
            <person name="Bothwell J.H."/>
            <person name="Bowler C."/>
            <person name="Boyen C."/>
            <person name="Brownlee C."/>
            <person name="Carrano C.J."/>
            <person name="Charrier B."/>
            <person name="Cho G.Y."/>
            <person name="Coelho S.M."/>
            <person name="Collen J."/>
            <person name="Corre E."/>
            <person name="Da Silva C."/>
            <person name="Delage L."/>
            <person name="Delaroque N."/>
            <person name="Dittami S.M."/>
            <person name="Doulbeau S."/>
            <person name="Elias M."/>
            <person name="Farnham G."/>
            <person name="Gachon C.M."/>
            <person name="Gschloessl B."/>
            <person name="Heesch S."/>
            <person name="Jabbari K."/>
            <person name="Jubin C."/>
            <person name="Kawai H."/>
            <person name="Kimura K."/>
            <person name="Kloareg B."/>
            <person name="Kupper F.C."/>
            <person name="Lang D."/>
            <person name="Le Bail A."/>
            <person name="Leblanc C."/>
            <person name="Lerouge P."/>
            <person name="Lohr M."/>
            <person name="Lopez P.J."/>
            <person name="Martens C."/>
            <person name="Maumus F."/>
            <person name="Michel G."/>
            <person name="Miranda-Saavedra D."/>
            <person name="Morales J."/>
            <person name="Moreau H."/>
            <person name="Motomura T."/>
            <person name="Nagasato C."/>
            <person name="Napoli C.A."/>
            <person name="Nelson D.R."/>
            <person name="Nyvall-Collen P."/>
            <person name="Peters A.F."/>
            <person name="Pommier C."/>
            <person name="Potin P."/>
            <person name="Poulain J."/>
            <person name="Quesneville H."/>
            <person name="Read B."/>
            <person name="Rensing S.A."/>
            <person name="Ritter A."/>
            <person name="Rousvoal S."/>
            <person name="Samanta M."/>
            <person name="Samson G."/>
            <person name="Schroeder D.C."/>
            <person name="Segurens B."/>
            <person name="Strittmatter M."/>
            <person name="Tonon T."/>
            <person name="Tregear J.W."/>
            <person name="Valentin K."/>
            <person name="von Dassow P."/>
            <person name="Yamagishi T."/>
            <person name="Van de Peer Y."/>
            <person name="Wincker P."/>
        </authorList>
    </citation>
    <scope>NUCLEOTIDE SEQUENCE [LARGE SCALE GENOMIC DNA]</scope>
    <source>
        <strain evidence="3">Ec32 / CCAP1310/4</strain>
    </source>
</reference>
<feature type="compositionally biased region" description="Basic and acidic residues" evidence="1">
    <location>
        <begin position="257"/>
        <end position="268"/>
    </location>
</feature>
<proteinExistence type="predicted"/>
<evidence type="ECO:0000256" key="1">
    <source>
        <dbReference type="SAM" id="MobiDB-lite"/>
    </source>
</evidence>
<sequence>MEELEETSRLVFHGTAHVVTTSVIAAAAAAGSTLRVEVETEDGKSRWCGEFPARYVEGITQKTGSAKRFPVFVKMLLAALGHDSSSSSGSVFVDLLTYADLELLKARRVGSGNNNQQQAAGVSGSEGGANRATATTGTTSGGGGGGSGANNKRYLILTYAAEYDRVHYPLPLAFVDSPQRQQLERTIDRLREELSRRSLETATPARNGSKNDRAAEAQLVAGGSRRRCRWPDGAGERRARKDFSAGGHRGGRSSGGCDEHTRSCRREEEEASQLDDLRDAHERLRLESTSEIRKLRREAREGAKTVEMAASTAGQAEDQVASLQEELEVCERALAQARDKHRREVDGLDKELEKERVRGRAMRAKIRELSALRGGGAAAGPRSYSHQQQQQARRLSSPFGGGGGTTAGTRRGGGTTSGGYASSSVNRSRSAGSSRRRRLAESSSTTRSIHTHARTR</sequence>
<protein>
    <submittedName>
        <fullName evidence="2">Protein required for templated centriole assembly</fullName>
    </submittedName>
</protein>
<dbReference type="EMBL" id="FN648504">
    <property type="protein sequence ID" value="CBJ32202.1"/>
    <property type="molecule type" value="Genomic_DNA"/>
</dbReference>
<feature type="compositionally biased region" description="Low complexity" evidence="1">
    <location>
        <begin position="418"/>
        <end position="433"/>
    </location>
</feature>
<accession>D7FWW4</accession>
<keyword evidence="3" id="KW-1185">Reference proteome</keyword>